<name>A0A062XSX2_9BACT</name>
<dbReference type="GO" id="GO:0016903">
    <property type="term" value="F:oxidoreductase activity, acting on the aldehyde or oxo group of donors"/>
    <property type="evidence" value="ECO:0007669"/>
    <property type="project" value="InterPro"/>
</dbReference>
<sequence>MSGQKAFNFVLVGVGGQGTILASHILAEVGMEAGFDVKKAEVHGMSQRGGSVISHVRWNAQQVFSPLVGLQEADLLIAFEKLEALRFAEYLRAGGTALVNDMELLPITVTVGGVPYPEDGALEQAMAALNARLLRIPGEALAKQAGNVKAANVVLLGAVSKLLPLPEEVWWACLERRIPAKFLELNRKAFQLGRQAVSPAG</sequence>
<gene>
    <name evidence="3" type="ORF">EG19_02655</name>
</gene>
<feature type="domain" description="Pyruvate/ketoisovalerate oxidoreductase catalytic" evidence="2">
    <location>
        <begin position="15"/>
        <end position="195"/>
    </location>
</feature>
<keyword evidence="1" id="KW-0560">Oxidoreductase</keyword>
<keyword evidence="4" id="KW-1185">Reference proteome</keyword>
<protein>
    <recommendedName>
        <fullName evidence="2">Pyruvate/ketoisovalerate oxidoreductase catalytic domain-containing protein</fullName>
    </recommendedName>
</protein>
<dbReference type="PANTHER" id="PTHR43854:SF1">
    <property type="entry name" value="INDOLEPYRUVATE OXIDOREDUCTASE SUBUNIT IORB"/>
    <property type="match status" value="1"/>
</dbReference>
<evidence type="ECO:0000256" key="1">
    <source>
        <dbReference type="ARBA" id="ARBA00023002"/>
    </source>
</evidence>
<dbReference type="EMBL" id="JMFG01000016">
    <property type="protein sequence ID" value="KDA53893.1"/>
    <property type="molecule type" value="Genomic_DNA"/>
</dbReference>
<dbReference type="InterPro" id="IPR002869">
    <property type="entry name" value="Pyrv_flavodox_OxRed_cen"/>
</dbReference>
<dbReference type="STRING" id="1312852.EG19_02655"/>
<reference evidence="3 4" key="1">
    <citation type="submission" date="2014-04" db="EMBL/GenBank/DDBJ databases">
        <title>The Genome Sequence of Thermoanaerobaculum aquaticum MP-01, The First Cultivated Group 23 Acidobacterium.</title>
        <authorList>
            <person name="Stamps B.W."/>
            <person name="Losey N.A."/>
            <person name="Lawson P.A."/>
            <person name="Stevenson B.S."/>
        </authorList>
    </citation>
    <scope>NUCLEOTIDE SEQUENCE [LARGE SCALE GENOMIC DNA]</scope>
    <source>
        <strain evidence="3 4">MP-01</strain>
    </source>
</reference>
<dbReference type="RefSeq" id="WP_038048879.1">
    <property type="nucleotide sequence ID" value="NZ_JMFG01000016.1"/>
</dbReference>
<evidence type="ECO:0000259" key="2">
    <source>
        <dbReference type="Pfam" id="PF01558"/>
    </source>
</evidence>
<organism evidence="3 4">
    <name type="scientific">Thermoanaerobaculum aquaticum</name>
    <dbReference type="NCBI Taxonomy" id="1312852"/>
    <lineage>
        <taxon>Bacteria</taxon>
        <taxon>Pseudomonadati</taxon>
        <taxon>Acidobacteriota</taxon>
        <taxon>Thermoanaerobaculia</taxon>
        <taxon>Thermoanaerobaculales</taxon>
        <taxon>Thermoanaerobaculaceae</taxon>
        <taxon>Thermoanaerobaculum</taxon>
    </lineage>
</organism>
<dbReference type="InterPro" id="IPR019752">
    <property type="entry name" value="Pyrv/ketoisovalerate_OxRed_cat"/>
</dbReference>
<dbReference type="Proteomes" id="UP000027284">
    <property type="component" value="Unassembled WGS sequence"/>
</dbReference>
<dbReference type="OrthoDB" id="9789125at2"/>
<comment type="caution">
    <text evidence="3">The sequence shown here is derived from an EMBL/GenBank/DDBJ whole genome shotgun (WGS) entry which is preliminary data.</text>
</comment>
<evidence type="ECO:0000313" key="4">
    <source>
        <dbReference type="Proteomes" id="UP000027284"/>
    </source>
</evidence>
<dbReference type="PANTHER" id="PTHR43854">
    <property type="entry name" value="INDOLEPYRUVATE OXIDOREDUCTASE SUBUNIT IORB"/>
    <property type="match status" value="1"/>
</dbReference>
<proteinExistence type="predicted"/>
<dbReference type="Pfam" id="PF01558">
    <property type="entry name" value="POR"/>
    <property type="match status" value="1"/>
</dbReference>
<dbReference type="SUPFAM" id="SSF53323">
    <property type="entry name" value="Pyruvate-ferredoxin oxidoreductase, PFOR, domain III"/>
    <property type="match status" value="1"/>
</dbReference>
<dbReference type="AlphaFoldDB" id="A0A062XSX2"/>
<dbReference type="Gene3D" id="3.40.920.10">
    <property type="entry name" value="Pyruvate-ferredoxin oxidoreductase, PFOR, domain III"/>
    <property type="match status" value="1"/>
</dbReference>
<evidence type="ECO:0000313" key="3">
    <source>
        <dbReference type="EMBL" id="KDA53893.1"/>
    </source>
</evidence>
<dbReference type="NCBIfam" id="NF005322">
    <property type="entry name" value="PRK06853.1-2"/>
    <property type="match status" value="1"/>
</dbReference>
<dbReference type="InterPro" id="IPR052198">
    <property type="entry name" value="IorB_Oxidoreductase"/>
</dbReference>
<accession>A0A062XSX2</accession>